<proteinExistence type="predicted"/>
<dbReference type="Proteomes" id="UP000032142">
    <property type="component" value="Unassembled WGS sequence"/>
</dbReference>
<sequence>MNHVSLKLQQSILKLLEEKEHQKKLRLNRSWQNWPTNSICSILVTRQ</sequence>
<evidence type="ECO:0000313" key="1">
    <source>
        <dbReference type="EMBL" id="KHG08999.1"/>
    </source>
</evidence>
<accession>A0A0B0NAY3</accession>
<protein>
    <submittedName>
        <fullName evidence="1">Uncharacterized protein</fullName>
    </submittedName>
</protein>
<gene>
    <name evidence="1" type="ORF">F383_36174</name>
</gene>
<dbReference type="EMBL" id="JRRC01520052">
    <property type="protein sequence ID" value="KHG08999.1"/>
    <property type="molecule type" value="Genomic_DNA"/>
</dbReference>
<keyword evidence="2" id="KW-1185">Reference proteome</keyword>
<reference evidence="2" key="1">
    <citation type="submission" date="2014-09" db="EMBL/GenBank/DDBJ databases">
        <authorList>
            <person name="Mudge J."/>
            <person name="Ramaraj T."/>
            <person name="Lindquist I.E."/>
            <person name="Bharti A.K."/>
            <person name="Sundararajan A."/>
            <person name="Cameron C.T."/>
            <person name="Woodward J.E."/>
            <person name="May G.D."/>
            <person name="Brubaker C."/>
            <person name="Broadhvest J."/>
            <person name="Wilkins T.A."/>
        </authorList>
    </citation>
    <scope>NUCLEOTIDE SEQUENCE</scope>
    <source>
        <strain evidence="2">cv. AKA8401</strain>
    </source>
</reference>
<name>A0A0B0NAY3_GOSAR</name>
<organism evidence="1 2">
    <name type="scientific">Gossypium arboreum</name>
    <name type="common">Tree cotton</name>
    <name type="synonym">Gossypium nanking</name>
    <dbReference type="NCBI Taxonomy" id="29729"/>
    <lineage>
        <taxon>Eukaryota</taxon>
        <taxon>Viridiplantae</taxon>
        <taxon>Streptophyta</taxon>
        <taxon>Embryophyta</taxon>
        <taxon>Tracheophyta</taxon>
        <taxon>Spermatophyta</taxon>
        <taxon>Magnoliopsida</taxon>
        <taxon>eudicotyledons</taxon>
        <taxon>Gunneridae</taxon>
        <taxon>Pentapetalae</taxon>
        <taxon>rosids</taxon>
        <taxon>malvids</taxon>
        <taxon>Malvales</taxon>
        <taxon>Malvaceae</taxon>
        <taxon>Malvoideae</taxon>
        <taxon>Gossypium</taxon>
    </lineage>
</organism>
<evidence type="ECO:0000313" key="2">
    <source>
        <dbReference type="Proteomes" id="UP000032142"/>
    </source>
</evidence>
<comment type="caution">
    <text evidence="1">The sequence shown here is derived from an EMBL/GenBank/DDBJ whole genome shotgun (WGS) entry which is preliminary data.</text>
</comment>
<dbReference type="AlphaFoldDB" id="A0A0B0NAY3"/>